<keyword evidence="1" id="KW-0614">Plasmid</keyword>
<keyword evidence="2" id="KW-1185">Reference proteome</keyword>
<dbReference type="EMBL" id="CP001017">
    <property type="protein sequence ID" value="ACB97330.1"/>
    <property type="molecule type" value="Genomic_DNA"/>
</dbReference>
<dbReference type="OrthoDB" id="7282145at2"/>
<dbReference type="RefSeq" id="WP_012382943.1">
    <property type="nucleotide sequence ID" value="NC_010580.1"/>
</dbReference>
<evidence type="ECO:0000313" key="2">
    <source>
        <dbReference type="Proteomes" id="UP000001695"/>
    </source>
</evidence>
<name>B2ILD0_BEII9</name>
<dbReference type="HOGENOM" id="CLU_1127360_0_0_5"/>
<sequence>MQKVMDRHSDIANSFGMPGADWWNPRRLCLLPQVTAISLIMTLLGGCAGAQITNIASTKVTGPQPAQILVDVDVVPVPNTSEMKLAEEVATKLKADLIKRLQEAKLTTEPFVPGIRHPGAAILHVAIMKADKGNPVTRLVIGFGVGRAELQAKADFVNDDSAPVHSMTAFKTSSDSGFMPGLIVPGGAALATAHVVTLAVGGGIRVVTGLRDGLNKPIRGTSIAIVEQLKKYYASVGWRWPAGDIV</sequence>
<evidence type="ECO:0000313" key="1">
    <source>
        <dbReference type="EMBL" id="ACB97330.1"/>
    </source>
</evidence>
<dbReference type="Pfam" id="PF14366">
    <property type="entry name" value="DUF4410"/>
    <property type="match status" value="1"/>
</dbReference>
<gene>
    <name evidence="1" type="ordered locus">Bind_3784</name>
</gene>
<dbReference type="KEGG" id="bid:Bind_3784"/>
<protein>
    <recommendedName>
        <fullName evidence="3">DUF4410 domain-containing protein</fullName>
    </recommendedName>
</protein>
<evidence type="ECO:0008006" key="3">
    <source>
        <dbReference type="Google" id="ProtNLM"/>
    </source>
</evidence>
<accession>B2ILD0</accession>
<reference evidence="1 2" key="1">
    <citation type="submission" date="2008-03" db="EMBL/GenBank/DDBJ databases">
        <title>Complete sequence of plasmid1 of Beijerinckia indica subsp. indica ATCC 9039.</title>
        <authorList>
            <consortium name="US DOE Joint Genome Institute"/>
            <person name="Copeland A."/>
            <person name="Lucas S."/>
            <person name="Lapidus A."/>
            <person name="Glavina del Rio T."/>
            <person name="Dalin E."/>
            <person name="Tice H."/>
            <person name="Bruce D."/>
            <person name="Goodwin L."/>
            <person name="Pitluck S."/>
            <person name="LaButti K."/>
            <person name="Schmutz J."/>
            <person name="Larimer F."/>
            <person name="Land M."/>
            <person name="Hauser L."/>
            <person name="Kyrpides N."/>
            <person name="Mikhailova N."/>
            <person name="Dunfield P.F."/>
            <person name="Dedysh S.N."/>
            <person name="Liesack W."/>
            <person name="Saw J.H."/>
            <person name="Alam M."/>
            <person name="Chen Y."/>
            <person name="Murrell J.C."/>
            <person name="Richardson P."/>
        </authorList>
    </citation>
    <scope>NUCLEOTIDE SEQUENCE [LARGE SCALE GENOMIC DNA]</scope>
    <source>
        <strain evidence="2">ATCC 9039 / DSM 1715 / NCIMB 8712</strain>
        <plasmid evidence="1 2">pBIND01</plasmid>
    </source>
</reference>
<dbReference type="InterPro" id="IPR025522">
    <property type="entry name" value="DUF4410"/>
</dbReference>
<dbReference type="Proteomes" id="UP000001695">
    <property type="component" value="Plasmid pBIND01"/>
</dbReference>
<dbReference type="AlphaFoldDB" id="B2ILD0"/>
<organism evidence="1 2">
    <name type="scientific">Beijerinckia indica subsp. indica (strain ATCC 9039 / DSM 1715 / NCIMB 8712)</name>
    <dbReference type="NCBI Taxonomy" id="395963"/>
    <lineage>
        <taxon>Bacteria</taxon>
        <taxon>Pseudomonadati</taxon>
        <taxon>Pseudomonadota</taxon>
        <taxon>Alphaproteobacteria</taxon>
        <taxon>Hyphomicrobiales</taxon>
        <taxon>Beijerinckiaceae</taxon>
        <taxon>Beijerinckia</taxon>
    </lineage>
</organism>
<proteinExistence type="predicted"/>
<geneLocation type="plasmid" evidence="1 2">
    <name>pBIND01</name>
</geneLocation>